<name>A0A413FJW6_9FIRM</name>
<dbReference type="OrthoDB" id="9815089at2"/>
<evidence type="ECO:0000256" key="2">
    <source>
        <dbReference type="ARBA" id="ARBA00022448"/>
    </source>
</evidence>
<dbReference type="InterPro" id="IPR004700">
    <property type="entry name" value="PTS_IIC_man"/>
</dbReference>
<reference evidence="10 11" key="1">
    <citation type="submission" date="2018-08" db="EMBL/GenBank/DDBJ databases">
        <title>A genome reference for cultivated species of the human gut microbiota.</title>
        <authorList>
            <person name="Zou Y."/>
            <person name="Xue W."/>
            <person name="Luo G."/>
        </authorList>
    </citation>
    <scope>NUCLEOTIDE SEQUENCE [LARGE SCALE GENOMIC DNA]</scope>
    <source>
        <strain evidence="10 11">AF04-15</strain>
    </source>
</reference>
<dbReference type="PANTHER" id="PTHR32502">
    <property type="entry name" value="N-ACETYLGALACTOSAMINE PERMEASE II COMPONENT-RELATED"/>
    <property type="match status" value="1"/>
</dbReference>
<proteinExistence type="predicted"/>
<dbReference type="AlphaFoldDB" id="A0A413FJW6"/>
<keyword evidence="2" id="KW-0813">Transport</keyword>
<comment type="caution">
    <text evidence="10">The sequence shown here is derived from an EMBL/GenBank/DDBJ whole genome shotgun (WGS) entry which is preliminary data.</text>
</comment>
<evidence type="ECO:0000256" key="5">
    <source>
        <dbReference type="ARBA" id="ARBA00022683"/>
    </source>
</evidence>
<feature type="transmembrane region" description="Helical" evidence="9">
    <location>
        <begin position="134"/>
        <end position="161"/>
    </location>
</feature>
<dbReference type="InterPro" id="IPR050303">
    <property type="entry name" value="GatZ_KbaZ_carbometab"/>
</dbReference>
<dbReference type="PROSITE" id="PS51106">
    <property type="entry name" value="PTS_EIIC_TYPE_4"/>
    <property type="match status" value="1"/>
</dbReference>
<evidence type="ECO:0000256" key="4">
    <source>
        <dbReference type="ARBA" id="ARBA00022597"/>
    </source>
</evidence>
<dbReference type="GO" id="GO:0009401">
    <property type="term" value="P:phosphoenolpyruvate-dependent sugar phosphotransferase system"/>
    <property type="evidence" value="ECO:0007669"/>
    <property type="project" value="UniProtKB-KW"/>
</dbReference>
<keyword evidence="6 9" id="KW-0812">Transmembrane</keyword>
<feature type="transmembrane region" description="Helical" evidence="9">
    <location>
        <begin position="92"/>
        <end position="113"/>
    </location>
</feature>
<keyword evidence="8 9" id="KW-0472">Membrane</keyword>
<accession>A0A413FJW6</accession>
<dbReference type="GO" id="GO:0005886">
    <property type="term" value="C:plasma membrane"/>
    <property type="evidence" value="ECO:0007669"/>
    <property type="project" value="UniProtKB-SubCell"/>
</dbReference>
<dbReference type="RefSeq" id="WP_007714112.1">
    <property type="nucleotide sequence ID" value="NZ_BAABXR010000002.1"/>
</dbReference>
<evidence type="ECO:0000256" key="1">
    <source>
        <dbReference type="ARBA" id="ARBA00004651"/>
    </source>
</evidence>
<comment type="subcellular location">
    <subcellularLocation>
        <location evidence="1">Cell membrane</location>
        <topology evidence="1">Multi-pass membrane protein</topology>
    </subcellularLocation>
</comment>
<feature type="transmembrane region" description="Helical" evidence="9">
    <location>
        <begin position="181"/>
        <end position="199"/>
    </location>
</feature>
<evidence type="ECO:0000256" key="9">
    <source>
        <dbReference type="SAM" id="Phobius"/>
    </source>
</evidence>
<keyword evidence="5" id="KW-0598">Phosphotransferase system</keyword>
<organism evidence="10 11">
    <name type="scientific">Enterocloster asparagiformis</name>
    <dbReference type="NCBI Taxonomy" id="333367"/>
    <lineage>
        <taxon>Bacteria</taxon>
        <taxon>Bacillati</taxon>
        <taxon>Bacillota</taxon>
        <taxon>Clostridia</taxon>
        <taxon>Lachnospirales</taxon>
        <taxon>Lachnospiraceae</taxon>
        <taxon>Enterocloster</taxon>
    </lineage>
</organism>
<evidence type="ECO:0000256" key="6">
    <source>
        <dbReference type="ARBA" id="ARBA00022692"/>
    </source>
</evidence>
<protein>
    <submittedName>
        <fullName evidence="10">PTS sugar transporter subunit IIC</fullName>
    </submittedName>
</protein>
<gene>
    <name evidence="10" type="ORF">DWV29_04885</name>
</gene>
<dbReference type="EMBL" id="QSBM01000002">
    <property type="protein sequence ID" value="RGX32123.1"/>
    <property type="molecule type" value="Genomic_DNA"/>
</dbReference>
<keyword evidence="3" id="KW-1003">Cell membrane</keyword>
<keyword evidence="4 10" id="KW-0762">Sugar transport</keyword>
<feature type="transmembrane region" description="Helical" evidence="9">
    <location>
        <begin position="206"/>
        <end position="235"/>
    </location>
</feature>
<evidence type="ECO:0000256" key="8">
    <source>
        <dbReference type="ARBA" id="ARBA00023136"/>
    </source>
</evidence>
<keyword evidence="7 9" id="KW-1133">Transmembrane helix</keyword>
<evidence type="ECO:0000313" key="10">
    <source>
        <dbReference type="EMBL" id="RGX32123.1"/>
    </source>
</evidence>
<dbReference type="PANTHER" id="PTHR32502:SF8">
    <property type="entry name" value="N-ACETYLGALACTOSAMINE PERMEASE IIC COMPONENT 1"/>
    <property type="match status" value="1"/>
</dbReference>
<dbReference type="Pfam" id="PF03609">
    <property type="entry name" value="EII-Sor"/>
    <property type="match status" value="1"/>
</dbReference>
<evidence type="ECO:0000256" key="7">
    <source>
        <dbReference type="ARBA" id="ARBA00022989"/>
    </source>
</evidence>
<evidence type="ECO:0000313" key="11">
    <source>
        <dbReference type="Proteomes" id="UP000283880"/>
    </source>
</evidence>
<dbReference type="Proteomes" id="UP000283880">
    <property type="component" value="Unassembled WGS sequence"/>
</dbReference>
<sequence length="260" mass="27222">MHEALIVGLIVALIVVTERILAAPLIIRPIVTCPLVGLALGDFQTGLLAGATLEVTFMGAVQIGASLPADATVGGAIGVALAVMSGRGLESVMVIALPVAVAASTLKLIMFTVRSYYMPLAEKYAREANVKGLIMVDIVGGLGLQFIIYFLVTFGAIYAGAPAVEAFLDSIPDVVMHGLDVAAGILPAVGFAYLLLPMLKKETFLYFLLGFILVSYMGLGTVPITIIACVIAFIITFELQKNGGAQVAKADDDEEGLFDE</sequence>
<evidence type="ECO:0000256" key="3">
    <source>
        <dbReference type="ARBA" id="ARBA00022475"/>
    </source>
</evidence>